<dbReference type="GO" id="GO:0005524">
    <property type="term" value="F:ATP binding"/>
    <property type="evidence" value="ECO:0007669"/>
    <property type="project" value="UniProtKB-UniRule"/>
</dbReference>
<keyword evidence="2 3" id="KW-0067">ATP-binding</keyword>
<keyword evidence="8" id="KW-1185">Reference proteome</keyword>
<dbReference type="STRING" id="350058.Mvan_5950"/>
<dbReference type="PANTHER" id="PTHR22683">
    <property type="entry name" value="SPORULATION PROTEIN RELATED"/>
    <property type="match status" value="1"/>
</dbReference>
<dbReference type="GO" id="GO:0003677">
    <property type="term" value="F:DNA binding"/>
    <property type="evidence" value="ECO:0007669"/>
    <property type="project" value="InterPro"/>
</dbReference>
<dbReference type="SUPFAM" id="SSF52540">
    <property type="entry name" value="P-loop containing nucleoside triphosphate hydrolases"/>
    <property type="match status" value="1"/>
</dbReference>
<dbReference type="EMBL" id="CP000511">
    <property type="protein sequence ID" value="ABM16709.1"/>
    <property type="molecule type" value="Genomic_DNA"/>
</dbReference>
<reference evidence="7" key="1">
    <citation type="submission" date="2006-12" db="EMBL/GenBank/DDBJ databases">
        <title>Complete sequence of Mycobacterium vanbaalenii PYR-1.</title>
        <authorList>
            <consortium name="US DOE Joint Genome Institute"/>
            <person name="Copeland A."/>
            <person name="Lucas S."/>
            <person name="Lapidus A."/>
            <person name="Barry K."/>
            <person name="Detter J.C."/>
            <person name="Glavina del Rio T."/>
            <person name="Hammon N."/>
            <person name="Israni S."/>
            <person name="Dalin E."/>
            <person name="Tice H."/>
            <person name="Pitluck S."/>
            <person name="Singan V."/>
            <person name="Schmutz J."/>
            <person name="Larimer F."/>
            <person name="Land M."/>
            <person name="Hauser L."/>
            <person name="Kyrpides N."/>
            <person name="Anderson I.J."/>
            <person name="Miller C."/>
            <person name="Richardson P."/>
        </authorList>
    </citation>
    <scope>NUCLEOTIDE SEQUENCE [LARGE SCALE GENOMIC DNA]</scope>
    <source>
        <strain evidence="7">PYR-1</strain>
    </source>
</reference>
<dbReference type="Gene3D" id="3.40.50.300">
    <property type="entry name" value="P-loop containing nucleotide triphosphate hydrolases"/>
    <property type="match status" value="2"/>
</dbReference>
<feature type="domain" description="FtsK" evidence="6">
    <location>
        <begin position="595"/>
        <end position="801"/>
    </location>
</feature>
<organism evidence="7 8">
    <name type="scientific">Mycolicibacterium vanbaalenii (strain DSM 7251 / JCM 13017 / BCRC 16820 / KCTC 9966 / NRRL B-24157 / PYR-1)</name>
    <name type="common">Mycobacterium vanbaalenii</name>
    <dbReference type="NCBI Taxonomy" id="350058"/>
    <lineage>
        <taxon>Bacteria</taxon>
        <taxon>Bacillati</taxon>
        <taxon>Actinomycetota</taxon>
        <taxon>Actinomycetes</taxon>
        <taxon>Mycobacteriales</taxon>
        <taxon>Mycobacteriaceae</taxon>
        <taxon>Mycolicibacterium</taxon>
    </lineage>
</organism>
<feature type="region of interest" description="Disordered" evidence="4">
    <location>
        <begin position="1100"/>
        <end position="1124"/>
    </location>
</feature>
<evidence type="ECO:0000256" key="5">
    <source>
        <dbReference type="SAM" id="Phobius"/>
    </source>
</evidence>
<feature type="transmembrane region" description="Helical" evidence="5">
    <location>
        <begin position="6"/>
        <end position="25"/>
    </location>
</feature>
<keyword evidence="7" id="KW-0131">Cell cycle</keyword>
<gene>
    <name evidence="7" type="ordered locus">Mvan_5950</name>
</gene>
<accession>A1THQ9</accession>
<dbReference type="AlphaFoldDB" id="A1THQ9"/>
<dbReference type="InterPro" id="IPR002543">
    <property type="entry name" value="FtsK_dom"/>
</dbReference>
<keyword evidence="1 3" id="KW-0547">Nucleotide-binding</keyword>
<dbReference type="InterPro" id="IPR050206">
    <property type="entry name" value="FtsK/SpoIIIE/SftA"/>
</dbReference>
<name>A1THQ9_MYCVP</name>
<dbReference type="eggNOG" id="COG1674">
    <property type="taxonomic scope" value="Bacteria"/>
</dbReference>
<evidence type="ECO:0000256" key="1">
    <source>
        <dbReference type="ARBA" id="ARBA00022741"/>
    </source>
</evidence>
<dbReference type="PROSITE" id="PS50901">
    <property type="entry name" value="FTSK"/>
    <property type="match status" value="1"/>
</dbReference>
<keyword evidence="5" id="KW-0812">Transmembrane</keyword>
<dbReference type="Proteomes" id="UP000009159">
    <property type="component" value="Chromosome"/>
</dbReference>
<dbReference type="Pfam" id="PF01580">
    <property type="entry name" value="FtsK_SpoIIIE"/>
    <property type="match status" value="1"/>
</dbReference>
<evidence type="ECO:0000313" key="7">
    <source>
        <dbReference type="EMBL" id="ABM16709.1"/>
    </source>
</evidence>
<evidence type="ECO:0000256" key="2">
    <source>
        <dbReference type="ARBA" id="ARBA00022840"/>
    </source>
</evidence>
<keyword evidence="7" id="KW-0132">Cell division</keyword>
<sequence length="1124" mass="121907">MGIPVSIVSLVLVYGFVGVFVNAVAPGDKERWLIRHKRGVDYFDPDDPYFGHPFDVVAAIRSGLDALQRELGVMWASYVQMSEPGGHKKRILREIYESEFNESTVRNLKIRLTFLHGSTTYLLARQEVNLSREWDQIPHIVRRASLGPYGRDDSYTTTEYRYEPGGLLAARYRKLDRQHKGLLARKEFFNESVKLALDGLVVPTIEWAKETLGRVGSKNTLGEVVKLHADEDSVRLAIPECAKALLPIAESLRRSAQPPVVDETAQKMDDDLARELEDLDAEFALKSVQASARIGLAVKALAPGAASEPLTEDTDAGITAAPSSYVRFGTIDSSTPAIAPFLNRAGWFISGDSTTRAELISQVLLRTILQVPTEALKIRSFDPMFSGVLGLLAPLGGVSATTYAEPQHDSDALRQLLGEVTSEVSAVSTVLGGRGMSSVIELWEADGSPSWPLTLLVVLSYPSGIDVGLQDTLVRLAQSGPSRGMMLVVDHDTEITPPRGVDPADLMRHMVTFKATEHGWQCSRLPDQILAAYDEALPWPARQALVQLVVRRAGPQGPKLVRLQELVAGLTANPWSDQSVDAVEAIIGTHADGRATAATLALRSENPPQSNLLLGGAVGQGKSNLLLAMIYALALRYSPDELEMLLIDFKHGLEFQRLGPDENGRNWLPHASVVCLESDKVLGLEILKHVRDELTARADLFLRARVNSFTSYRKSTGQTLPRLLLVIDEFQVLFDGNDDVTAEAVSLVEKLARQGRAYGIHLILSSQTLSGISALAVKAESIFAQFATRLSFKNTAEESQTILGRGNAAASDLTRPGEVVINRDYGRPSANETVLTGLVEPDFADEVQRQLWALDVRRREPVVFLGQNFAPWPIQHDGFVADTAYLGRPLSVGGGLAGFDFRSDTSQAVGVIGTGQAEATAVLVAMIATLTAKWSPGDAVVVLDGRSPQSRGDAVLAECLQQARARDLTVNVRTDADITDYLVSIVGSPPPQCATLVVALHLQRIDSLSDTKPFDPENPYGEMVSGAGALRELVGRGSISGTHVIGWWPNVAAMQEALGYDSAGMRRFVLARAAQEDVRQVAGLSAPKSVASPRVMVVDPDRDDGTGSGVTTVIPFDPWDPHRA</sequence>
<evidence type="ECO:0000256" key="3">
    <source>
        <dbReference type="PROSITE-ProRule" id="PRU00289"/>
    </source>
</evidence>
<keyword evidence="5" id="KW-0472">Membrane</keyword>
<dbReference type="KEGG" id="mva:Mvan_5950"/>
<dbReference type="PANTHER" id="PTHR22683:SF41">
    <property type="entry name" value="DNA TRANSLOCASE FTSK"/>
    <property type="match status" value="1"/>
</dbReference>
<feature type="binding site" evidence="3">
    <location>
        <begin position="616"/>
        <end position="623"/>
    </location>
    <ligand>
        <name>ATP</name>
        <dbReference type="ChEBI" id="CHEBI:30616"/>
    </ligand>
</feature>
<dbReference type="InterPro" id="IPR027417">
    <property type="entry name" value="P-loop_NTPase"/>
</dbReference>
<evidence type="ECO:0000256" key="4">
    <source>
        <dbReference type="SAM" id="MobiDB-lite"/>
    </source>
</evidence>
<evidence type="ECO:0000313" key="8">
    <source>
        <dbReference type="Proteomes" id="UP000009159"/>
    </source>
</evidence>
<dbReference type="GO" id="GO:0051301">
    <property type="term" value="P:cell division"/>
    <property type="evidence" value="ECO:0007669"/>
    <property type="project" value="UniProtKB-KW"/>
</dbReference>
<proteinExistence type="predicted"/>
<keyword evidence="5" id="KW-1133">Transmembrane helix</keyword>
<evidence type="ECO:0000259" key="6">
    <source>
        <dbReference type="PROSITE" id="PS50901"/>
    </source>
</evidence>
<dbReference type="HOGENOM" id="CLU_279896_0_0_11"/>
<protein>
    <submittedName>
        <fullName evidence="7">Cell division protein FtsK/SpoIIIE</fullName>
    </submittedName>
</protein>